<feature type="domain" description="WxL" evidence="2">
    <location>
        <begin position="28"/>
        <end position="232"/>
    </location>
</feature>
<evidence type="ECO:0000313" key="4">
    <source>
        <dbReference type="Proteomes" id="UP000194948"/>
    </source>
</evidence>
<keyword evidence="4" id="KW-1185">Reference proteome</keyword>
<gene>
    <name evidence="3" type="ORF">A5821_002369</name>
</gene>
<feature type="signal peptide" evidence="1">
    <location>
        <begin position="1"/>
        <end position="27"/>
    </location>
</feature>
<dbReference type="Proteomes" id="UP000194948">
    <property type="component" value="Chromosome"/>
</dbReference>
<protein>
    <recommendedName>
        <fullName evidence="2">WxL domain-containing protein</fullName>
    </recommendedName>
</protein>
<evidence type="ECO:0000256" key="1">
    <source>
        <dbReference type="SAM" id="SignalP"/>
    </source>
</evidence>
<reference evidence="3 4" key="2">
    <citation type="submission" date="2024-03" db="EMBL/GenBank/DDBJ databases">
        <title>The Genome Sequence of Enterococcus sp. DIV0205d.</title>
        <authorList>
            <consortium name="The Broad Institute Genomics Platform"/>
            <consortium name="The Broad Institute Microbial Omics Core"/>
            <consortium name="The Broad Institute Genomic Center for Infectious Diseases"/>
            <person name="Earl A."/>
            <person name="Manson A."/>
            <person name="Gilmore M."/>
            <person name="Schwartman J."/>
            <person name="Shea T."/>
            <person name="Abouelleil A."/>
            <person name="Cao P."/>
            <person name="Chapman S."/>
            <person name="Cusick C."/>
            <person name="Young S."/>
            <person name="Neafsey D."/>
            <person name="Nusbaum C."/>
            <person name="Birren B."/>
        </authorList>
    </citation>
    <scope>NUCLEOTIDE SEQUENCE [LARGE SCALE GENOMIC DNA]</scope>
    <source>
        <strain evidence="3 4">7F3_DIV0205</strain>
    </source>
</reference>
<dbReference type="Pfam" id="PF13731">
    <property type="entry name" value="WxL"/>
    <property type="match status" value="1"/>
</dbReference>
<keyword evidence="1" id="KW-0732">Signal</keyword>
<dbReference type="InterPro" id="IPR027994">
    <property type="entry name" value="WxL_dom"/>
</dbReference>
<name>A0AAQ3W9V1_9ENTE</name>
<dbReference type="AlphaFoldDB" id="A0AAQ3W9V1"/>
<accession>A0AAQ3W9V1</accession>
<feature type="chain" id="PRO_5043029221" description="WxL domain-containing protein" evidence="1">
    <location>
        <begin position="28"/>
        <end position="234"/>
    </location>
</feature>
<sequence length="234" mass="25888">MMKVSRVLLALYLSSFLICVFETDAFAHSTSGNIQFFSDDTTEDPIDPTEPGKPIIPNQPPSAGSLSLSYVSNLSFGAQAMSTRSQEYFAQPDSIMDKETNQAKEVPNFVQLIDKTGKNLGWELTVAQSKPLTNERGFMLENTRFSFRNLVLKGLLSDATAPYFPEKEINLTKVNEPVLVARATKETGQGTWSIQFGKEGNEANKSISVYIPGKIKKEAGQYNTTLIWTLTNSL</sequence>
<dbReference type="EMBL" id="CP147244">
    <property type="protein sequence ID" value="WYK01232.1"/>
    <property type="molecule type" value="Genomic_DNA"/>
</dbReference>
<evidence type="ECO:0000313" key="3">
    <source>
        <dbReference type="EMBL" id="WYK01232.1"/>
    </source>
</evidence>
<proteinExistence type="predicted"/>
<evidence type="ECO:0000259" key="2">
    <source>
        <dbReference type="Pfam" id="PF13731"/>
    </source>
</evidence>
<dbReference type="RefSeq" id="WP_086314754.1">
    <property type="nucleotide sequence ID" value="NZ_CP147244.1"/>
</dbReference>
<organism evidence="3 4">
    <name type="scientific">Candidatus Enterococcus palustris</name>
    <dbReference type="NCBI Taxonomy" id="1834189"/>
    <lineage>
        <taxon>Bacteria</taxon>
        <taxon>Bacillati</taxon>
        <taxon>Bacillota</taxon>
        <taxon>Bacilli</taxon>
        <taxon>Lactobacillales</taxon>
        <taxon>Enterococcaceae</taxon>
        <taxon>Enterococcus</taxon>
    </lineage>
</organism>
<reference evidence="4" key="1">
    <citation type="submission" date="2017-05" db="EMBL/GenBank/DDBJ databases">
        <title>The Genome Sequence of EEnterococcus faecalis 9F2_4866.</title>
        <authorList>
            <consortium name="The Broad Institute Genomics Platform"/>
            <consortium name="The Broad Institute Genomic Center for Infectious Diseases"/>
            <person name="Earl A."/>
            <person name="Manson A."/>
            <person name="Schwartman J."/>
            <person name="Gilmore M."/>
            <person name="Abouelleil A."/>
            <person name="Cao P."/>
            <person name="Chapman S."/>
            <person name="Cusick C."/>
            <person name="Shea T."/>
            <person name="Young S."/>
            <person name="Neafsey D."/>
            <person name="Nusbaum C."/>
            <person name="Birren B."/>
        </authorList>
    </citation>
    <scope>NUCLEOTIDE SEQUENCE [LARGE SCALE GENOMIC DNA]</scope>
    <source>
        <strain evidence="4">7F3_DIV0205</strain>
    </source>
</reference>